<protein>
    <submittedName>
        <fullName evidence="2">SFRICE_025480</fullName>
    </submittedName>
</protein>
<gene>
    <name evidence="2" type="ORF">SFRICE_025480</name>
</gene>
<dbReference type="EMBL" id="ODYU01007504">
    <property type="protein sequence ID" value="SOQ50329.1"/>
    <property type="molecule type" value="Genomic_DNA"/>
</dbReference>
<name>A0A2H1WB75_SPOFR</name>
<proteinExistence type="predicted"/>
<organism evidence="2">
    <name type="scientific">Spodoptera frugiperda</name>
    <name type="common">Fall armyworm</name>
    <dbReference type="NCBI Taxonomy" id="7108"/>
    <lineage>
        <taxon>Eukaryota</taxon>
        <taxon>Metazoa</taxon>
        <taxon>Ecdysozoa</taxon>
        <taxon>Arthropoda</taxon>
        <taxon>Hexapoda</taxon>
        <taxon>Insecta</taxon>
        <taxon>Pterygota</taxon>
        <taxon>Neoptera</taxon>
        <taxon>Endopterygota</taxon>
        <taxon>Lepidoptera</taxon>
        <taxon>Glossata</taxon>
        <taxon>Ditrysia</taxon>
        <taxon>Noctuoidea</taxon>
        <taxon>Noctuidae</taxon>
        <taxon>Amphipyrinae</taxon>
        <taxon>Spodoptera</taxon>
    </lineage>
</organism>
<keyword evidence="1" id="KW-1133">Transmembrane helix</keyword>
<reference evidence="2" key="1">
    <citation type="submission" date="2016-07" db="EMBL/GenBank/DDBJ databases">
        <authorList>
            <person name="Bretaudeau A."/>
        </authorList>
    </citation>
    <scope>NUCLEOTIDE SEQUENCE</scope>
    <source>
        <strain evidence="2">Rice</strain>
        <tissue evidence="2">Whole body</tissue>
    </source>
</reference>
<feature type="transmembrane region" description="Helical" evidence="1">
    <location>
        <begin position="57"/>
        <end position="78"/>
    </location>
</feature>
<evidence type="ECO:0000256" key="1">
    <source>
        <dbReference type="SAM" id="Phobius"/>
    </source>
</evidence>
<evidence type="ECO:0000313" key="2">
    <source>
        <dbReference type="EMBL" id="SOQ50329.1"/>
    </source>
</evidence>
<keyword evidence="1" id="KW-0472">Membrane</keyword>
<sequence>MDIVIVYPAHYQTTVGQWLDTLVLRHWISRAVQLGSQALSWHGGPTTWQARCPESNAVFHIFLWVGNALVTALVLWVFMGGDDRLLSSDVVIVDGTDNISPLA</sequence>
<dbReference type="AlphaFoldDB" id="A0A2H1WB75"/>
<accession>A0A2H1WB75</accession>
<keyword evidence="1" id="KW-0812">Transmembrane</keyword>